<proteinExistence type="predicted"/>
<gene>
    <name evidence="2" type="ORF">OO014_05425</name>
</gene>
<keyword evidence="3" id="KW-1185">Reference proteome</keyword>
<dbReference type="SUPFAM" id="SSF51556">
    <property type="entry name" value="Metallo-dependent hydrolases"/>
    <property type="match status" value="1"/>
</dbReference>
<accession>A0ABT5GEL2</accession>
<dbReference type="Gene3D" id="2.30.40.10">
    <property type="entry name" value="Urease, subunit C, domain 1"/>
    <property type="match status" value="1"/>
</dbReference>
<dbReference type="PANTHER" id="PTHR43135">
    <property type="entry name" value="ALPHA-D-RIBOSE 1-METHYLPHOSPHONATE 5-TRIPHOSPHATE DIPHOSPHATASE"/>
    <property type="match status" value="1"/>
</dbReference>
<organism evidence="2 3">
    <name type="scientific">Intrasporangium calvum</name>
    <dbReference type="NCBI Taxonomy" id="53358"/>
    <lineage>
        <taxon>Bacteria</taxon>
        <taxon>Bacillati</taxon>
        <taxon>Actinomycetota</taxon>
        <taxon>Actinomycetes</taxon>
        <taxon>Micrococcales</taxon>
        <taxon>Intrasporangiaceae</taxon>
        <taxon>Intrasporangium</taxon>
    </lineage>
</organism>
<dbReference type="Proteomes" id="UP001150259">
    <property type="component" value="Unassembled WGS sequence"/>
</dbReference>
<dbReference type="SUPFAM" id="SSF51338">
    <property type="entry name" value="Composite domain of metallo-dependent hydrolases"/>
    <property type="match status" value="1"/>
</dbReference>
<evidence type="ECO:0000313" key="2">
    <source>
        <dbReference type="EMBL" id="MDC5696689.1"/>
    </source>
</evidence>
<comment type="caution">
    <text evidence="2">The sequence shown here is derived from an EMBL/GenBank/DDBJ whole genome shotgun (WGS) entry which is preliminary data.</text>
</comment>
<dbReference type="InterPro" id="IPR006680">
    <property type="entry name" value="Amidohydro-rel"/>
</dbReference>
<dbReference type="Gene3D" id="3.20.20.140">
    <property type="entry name" value="Metal-dependent hydrolases"/>
    <property type="match status" value="1"/>
</dbReference>
<reference evidence="2 3" key="1">
    <citation type="submission" date="2022-11" db="EMBL/GenBank/DDBJ databases">
        <title>Anaerobic phenanthrene biodegradation by a DNRA strain PheN6.</title>
        <authorList>
            <person name="Zhang Z."/>
        </authorList>
    </citation>
    <scope>NUCLEOTIDE SEQUENCE [LARGE SCALE GENOMIC DNA]</scope>
    <source>
        <strain evidence="2 3">PheN6</strain>
    </source>
</reference>
<evidence type="ECO:0000313" key="3">
    <source>
        <dbReference type="Proteomes" id="UP001150259"/>
    </source>
</evidence>
<dbReference type="InterPro" id="IPR051781">
    <property type="entry name" value="Metallo-dep_Hydrolase"/>
</dbReference>
<dbReference type="Pfam" id="PF01979">
    <property type="entry name" value="Amidohydro_1"/>
    <property type="match status" value="1"/>
</dbReference>
<feature type="domain" description="Amidohydrolase-related" evidence="1">
    <location>
        <begin position="50"/>
        <end position="378"/>
    </location>
</feature>
<dbReference type="InterPro" id="IPR032466">
    <property type="entry name" value="Metal_Hydrolase"/>
</dbReference>
<sequence length="389" mass="39406">MHVIRAAQVFDGEHFHGPGDVVVDGPTVVAVSEPGEYASAVTVEDLGDATVVPGLVDSHQHLSWDCSPDPLGWHEAHEDPQLLDRARTNARRALAAGVTTVRDLGSRGRVGLDLREETARQTTAGPTVLASGPALTTPGGHCWFLGGECADAAGLAAAVARLDEAGVDVIKVMATGGNVTAGSAPHESQFGLPELRAVVAAAHGAGLPVAAHAHGTGGVADAAAAGVDTIEHCSFMTADGIAQDPQLVRRLAESQVVVSLTAGAVPGAALLPAIASRMPALVAHIQALREAGVRCILGTDAGIGPPKPHDVLPLAIVQAVQLAGFPIAEALAMSTSRAAEALGLGLRAGRVRPGSSADLLVIAGRLDQDPTAITRPVRVLRGGVDVTSP</sequence>
<name>A0ABT5GEL2_9MICO</name>
<evidence type="ECO:0000259" key="1">
    <source>
        <dbReference type="Pfam" id="PF01979"/>
    </source>
</evidence>
<dbReference type="InterPro" id="IPR011059">
    <property type="entry name" value="Metal-dep_hydrolase_composite"/>
</dbReference>
<dbReference type="PANTHER" id="PTHR43135:SF3">
    <property type="entry name" value="ALPHA-D-RIBOSE 1-METHYLPHOSPHONATE 5-TRIPHOSPHATE DIPHOSPHATASE"/>
    <property type="match status" value="1"/>
</dbReference>
<dbReference type="RefSeq" id="WP_272461265.1">
    <property type="nucleotide sequence ID" value="NZ_JAPFQL010000015.1"/>
</dbReference>
<dbReference type="EMBL" id="JAPFQL010000015">
    <property type="protein sequence ID" value="MDC5696689.1"/>
    <property type="molecule type" value="Genomic_DNA"/>
</dbReference>
<protein>
    <submittedName>
        <fullName evidence="2">Amidohydrolase family protein</fullName>
    </submittedName>
</protein>